<sequence>MLTGANGAGKTNLLEALSLLSPGRGLRGARLAELVRIGSDAPWGVAATLVRGDATHELGTGSDPANSERRLARIDGAAARATDLGSELAMLWLTPQMDRLFAEGASARRRFFDRLVLGLDPTHGTRSNRYERALRQRARLLQEGRPDPAWLDGLEREMAETGVAIAAARRAYLERLVAALALGNDAFPRPAIAVSGLVEEMLGRASALQAEDEFRQRLAAGRGADIAAGGTAIVGPHKSDVIVVHEAKDMLAERCSTGEQKALLISLILAASQLTGAERGATPVLLLDEVAAHLDPDRRLALYGALEALGGQFWLTGTEPGPFQPLLEKAQFFDVRDASVSRL</sequence>
<reference evidence="12" key="1">
    <citation type="submission" date="2021-02" db="EMBL/GenBank/DDBJ databases">
        <title>Genome sequence of Rhodospirillales sp. strain TMPK1 isolated from soil.</title>
        <authorList>
            <person name="Nakai R."/>
            <person name="Kusada H."/>
            <person name="Tamaki H."/>
        </authorList>
    </citation>
    <scope>NUCLEOTIDE SEQUENCE</scope>
    <source>
        <strain evidence="12">TMPK1</strain>
    </source>
</reference>
<feature type="binding site" evidence="9">
    <location>
        <begin position="4"/>
        <end position="11"/>
    </location>
    <ligand>
        <name>ATP</name>
        <dbReference type="ChEBI" id="CHEBI:30616"/>
    </ligand>
</feature>
<dbReference type="GO" id="GO:0000731">
    <property type="term" value="P:DNA synthesis involved in DNA repair"/>
    <property type="evidence" value="ECO:0007669"/>
    <property type="project" value="TreeGrafter"/>
</dbReference>
<name>A0A8S8XEC0_9PROT</name>
<feature type="domain" description="RecF/RecN/SMC N-terminal" evidence="11">
    <location>
        <begin position="2"/>
        <end position="313"/>
    </location>
</feature>
<dbReference type="EMBL" id="BOPV01000001">
    <property type="protein sequence ID" value="GIL40954.1"/>
    <property type="molecule type" value="Genomic_DNA"/>
</dbReference>
<protein>
    <recommendedName>
        <fullName evidence="3 9">DNA replication and repair protein RecF</fullName>
    </recommendedName>
</protein>
<dbReference type="PANTHER" id="PTHR32182:SF0">
    <property type="entry name" value="DNA REPLICATION AND REPAIR PROTEIN RECF"/>
    <property type="match status" value="1"/>
</dbReference>
<dbReference type="InterPro" id="IPR042174">
    <property type="entry name" value="RecF_2"/>
</dbReference>
<dbReference type="Proteomes" id="UP000681075">
    <property type="component" value="Unassembled WGS sequence"/>
</dbReference>
<evidence type="ECO:0000256" key="1">
    <source>
        <dbReference type="ARBA" id="ARBA00004496"/>
    </source>
</evidence>
<dbReference type="NCBIfam" id="TIGR00611">
    <property type="entry name" value="recf"/>
    <property type="match status" value="1"/>
</dbReference>
<dbReference type="GO" id="GO:0006260">
    <property type="term" value="P:DNA replication"/>
    <property type="evidence" value="ECO:0007669"/>
    <property type="project" value="UniProtKB-UniRule"/>
</dbReference>
<organism evidence="12 13">
    <name type="scientific">Roseiterribacter gracilis</name>
    <dbReference type="NCBI Taxonomy" id="2812848"/>
    <lineage>
        <taxon>Bacteria</taxon>
        <taxon>Pseudomonadati</taxon>
        <taxon>Pseudomonadota</taxon>
        <taxon>Alphaproteobacteria</taxon>
        <taxon>Rhodospirillales</taxon>
        <taxon>Roseiterribacteraceae</taxon>
        <taxon>Roseiterribacter</taxon>
    </lineage>
</organism>
<keyword evidence="7 9" id="KW-0067">ATP-binding</keyword>
<accession>A0A8S8XEC0</accession>
<dbReference type="Gene3D" id="3.40.50.300">
    <property type="entry name" value="P-loop containing nucleotide triphosphate hydrolases"/>
    <property type="match status" value="1"/>
</dbReference>
<evidence type="ECO:0000256" key="6">
    <source>
        <dbReference type="ARBA" id="ARBA00022741"/>
    </source>
</evidence>
<dbReference type="PROSITE" id="PS00617">
    <property type="entry name" value="RECF_1"/>
    <property type="match status" value="1"/>
</dbReference>
<gene>
    <name evidence="9 12" type="primary">recF</name>
    <name evidence="12" type="ORF">TMPK1_31910</name>
</gene>
<dbReference type="GO" id="GO:0006302">
    <property type="term" value="P:double-strand break repair"/>
    <property type="evidence" value="ECO:0007669"/>
    <property type="project" value="TreeGrafter"/>
</dbReference>
<keyword evidence="8 9" id="KW-0238">DNA-binding</keyword>
<proteinExistence type="inferred from homology"/>
<dbReference type="GO" id="GO:0005737">
    <property type="term" value="C:cytoplasm"/>
    <property type="evidence" value="ECO:0007669"/>
    <property type="project" value="UniProtKB-SubCell"/>
</dbReference>
<evidence type="ECO:0000256" key="9">
    <source>
        <dbReference type="HAMAP-Rule" id="MF_00365"/>
    </source>
</evidence>
<evidence type="ECO:0000313" key="13">
    <source>
        <dbReference type="Proteomes" id="UP000681075"/>
    </source>
</evidence>
<keyword evidence="5 9" id="KW-0235">DNA replication</keyword>
<keyword evidence="6 9" id="KW-0547">Nucleotide-binding</keyword>
<evidence type="ECO:0000256" key="2">
    <source>
        <dbReference type="ARBA" id="ARBA00008016"/>
    </source>
</evidence>
<evidence type="ECO:0000256" key="10">
    <source>
        <dbReference type="RuleBase" id="RU000578"/>
    </source>
</evidence>
<keyword evidence="4 9" id="KW-0963">Cytoplasm</keyword>
<dbReference type="GO" id="GO:0009432">
    <property type="term" value="P:SOS response"/>
    <property type="evidence" value="ECO:0007669"/>
    <property type="project" value="UniProtKB-UniRule"/>
</dbReference>
<dbReference type="InterPro" id="IPR027417">
    <property type="entry name" value="P-loop_NTPase"/>
</dbReference>
<keyword evidence="9 10" id="KW-0227">DNA damage</keyword>
<dbReference type="Pfam" id="PF02463">
    <property type="entry name" value="SMC_N"/>
    <property type="match status" value="1"/>
</dbReference>
<keyword evidence="13" id="KW-1185">Reference proteome</keyword>
<dbReference type="Gene3D" id="1.20.1050.90">
    <property type="entry name" value="RecF/RecN/SMC, N-terminal domain"/>
    <property type="match status" value="1"/>
</dbReference>
<evidence type="ECO:0000256" key="5">
    <source>
        <dbReference type="ARBA" id="ARBA00022705"/>
    </source>
</evidence>
<dbReference type="HAMAP" id="MF_00365">
    <property type="entry name" value="RecF"/>
    <property type="match status" value="1"/>
</dbReference>
<dbReference type="SUPFAM" id="SSF52540">
    <property type="entry name" value="P-loop containing nucleoside triphosphate hydrolases"/>
    <property type="match status" value="1"/>
</dbReference>
<dbReference type="InterPro" id="IPR018078">
    <property type="entry name" value="DNA-binding_RecF_CS"/>
</dbReference>
<evidence type="ECO:0000313" key="12">
    <source>
        <dbReference type="EMBL" id="GIL40954.1"/>
    </source>
</evidence>
<comment type="similarity">
    <text evidence="2 9 10">Belongs to the RecF family.</text>
</comment>
<dbReference type="GO" id="GO:0005524">
    <property type="term" value="F:ATP binding"/>
    <property type="evidence" value="ECO:0007669"/>
    <property type="project" value="UniProtKB-UniRule"/>
</dbReference>
<dbReference type="GO" id="GO:0003697">
    <property type="term" value="F:single-stranded DNA binding"/>
    <property type="evidence" value="ECO:0007669"/>
    <property type="project" value="UniProtKB-UniRule"/>
</dbReference>
<evidence type="ECO:0000256" key="7">
    <source>
        <dbReference type="ARBA" id="ARBA00022840"/>
    </source>
</evidence>
<evidence type="ECO:0000256" key="8">
    <source>
        <dbReference type="ARBA" id="ARBA00023125"/>
    </source>
</evidence>
<comment type="caution">
    <text evidence="12">The sequence shown here is derived from an EMBL/GenBank/DDBJ whole genome shotgun (WGS) entry which is preliminary data.</text>
</comment>
<dbReference type="PROSITE" id="PS00618">
    <property type="entry name" value="RECF_2"/>
    <property type="match status" value="1"/>
</dbReference>
<dbReference type="PANTHER" id="PTHR32182">
    <property type="entry name" value="DNA REPLICATION AND REPAIR PROTEIN RECF"/>
    <property type="match status" value="1"/>
</dbReference>
<comment type="subcellular location">
    <subcellularLocation>
        <location evidence="1 9 10">Cytoplasm</location>
    </subcellularLocation>
</comment>
<evidence type="ECO:0000256" key="4">
    <source>
        <dbReference type="ARBA" id="ARBA00022490"/>
    </source>
</evidence>
<dbReference type="InterPro" id="IPR001238">
    <property type="entry name" value="DNA-binding_RecF"/>
</dbReference>
<evidence type="ECO:0000259" key="11">
    <source>
        <dbReference type="Pfam" id="PF02463"/>
    </source>
</evidence>
<dbReference type="InterPro" id="IPR003395">
    <property type="entry name" value="RecF/RecN/SMC_N"/>
</dbReference>
<comment type="function">
    <text evidence="9 10">The RecF protein is involved in DNA metabolism; it is required for DNA replication and normal SOS inducibility. RecF binds preferentially to single-stranded, linear DNA. It also seems to bind ATP.</text>
</comment>
<keyword evidence="9 10" id="KW-0234">DNA repair</keyword>
<dbReference type="AlphaFoldDB" id="A0A8S8XEC0"/>
<evidence type="ECO:0000256" key="3">
    <source>
        <dbReference type="ARBA" id="ARBA00020170"/>
    </source>
</evidence>
<keyword evidence="9 10" id="KW-0742">SOS response</keyword>